<dbReference type="InterPro" id="IPR003780">
    <property type="entry name" value="COX15/CtaA_fam"/>
</dbReference>
<dbReference type="GO" id="GO:0016491">
    <property type="term" value="F:oxidoreductase activity"/>
    <property type="evidence" value="ECO:0007669"/>
    <property type="project" value="UniProtKB-KW"/>
</dbReference>
<reference evidence="14" key="1">
    <citation type="submission" date="2021-02" db="EMBL/GenBank/DDBJ databases">
        <title>Natrosporangium hydrolyticum gen. nov., sp. nov, a haloalkaliphilic actinobacterium from a soda solonchak soil.</title>
        <authorList>
            <person name="Sorokin D.Y."/>
            <person name="Khijniak T.V."/>
            <person name="Zakharycheva A.P."/>
            <person name="Boueva O.V."/>
            <person name="Ariskina E.V."/>
            <person name="Hahnke R.L."/>
            <person name="Bunk B."/>
            <person name="Sproer C."/>
            <person name="Schumann P."/>
            <person name="Evtushenko L.I."/>
            <person name="Kublanov I.V."/>
        </authorList>
    </citation>
    <scope>NUCLEOTIDE SEQUENCE</scope>
    <source>
        <strain evidence="14">DSM 106523</strain>
    </source>
</reference>
<keyword evidence="9 13" id="KW-0472">Membrane</keyword>
<evidence type="ECO:0000256" key="4">
    <source>
        <dbReference type="ARBA" id="ARBA00022723"/>
    </source>
</evidence>
<dbReference type="AlphaFoldDB" id="A0A895YGR8"/>
<evidence type="ECO:0000313" key="14">
    <source>
        <dbReference type="EMBL" id="QSB12888.1"/>
    </source>
</evidence>
<keyword evidence="5 13" id="KW-1133">Transmembrane helix</keyword>
<dbReference type="Proteomes" id="UP000662857">
    <property type="component" value="Chromosome"/>
</dbReference>
<feature type="transmembrane region" description="Helical" evidence="13">
    <location>
        <begin position="236"/>
        <end position="256"/>
    </location>
</feature>
<keyword evidence="8" id="KW-0350">Heme biosynthesis</keyword>
<dbReference type="Pfam" id="PF02628">
    <property type="entry name" value="COX15-CtaA"/>
    <property type="match status" value="1"/>
</dbReference>
<feature type="transmembrane region" description="Helical" evidence="13">
    <location>
        <begin position="12"/>
        <end position="33"/>
    </location>
</feature>
<dbReference type="GO" id="GO:0046872">
    <property type="term" value="F:metal ion binding"/>
    <property type="evidence" value="ECO:0007669"/>
    <property type="project" value="UniProtKB-KW"/>
</dbReference>
<keyword evidence="2" id="KW-1003">Cell membrane</keyword>
<evidence type="ECO:0000256" key="2">
    <source>
        <dbReference type="ARBA" id="ARBA00022475"/>
    </source>
</evidence>
<proteinExistence type="predicted"/>
<keyword evidence="3 13" id="KW-0812">Transmembrane</keyword>
<dbReference type="EMBL" id="CP070499">
    <property type="protein sequence ID" value="QSB12888.1"/>
    <property type="molecule type" value="Genomic_DNA"/>
</dbReference>
<comment type="pathway">
    <text evidence="11">Porphyrin-containing compound metabolism.</text>
</comment>
<evidence type="ECO:0000256" key="9">
    <source>
        <dbReference type="ARBA" id="ARBA00023136"/>
    </source>
</evidence>
<dbReference type="KEGG" id="nhy:JQS43_14520"/>
<sequence>MTVSLALVRRLAFGSLLANIGIVITGGAVRLTGSGLGCPTWPRCTDDSWTSTAEMGIHGAVEFGNRLLTFVLSALAIGGLIAAWRLRPRQPRLLWPAAAVLLGVAIQGVIGGITVLTDLNPWIVGTHFMVSIVIIAIAYTFWRRAREHRPAAPVTSAPLRTLASVIIVATLVLLTVGTVVTGSGPHAGDANVDRNGLDPETLSHLHANLSYLLLGLAGAAWLAVRAVDVGQHARRAAGLLVAVIVAQGTVGLVQYYTGLPEVLVGLHLLGSCLTWVAALDLRYALGGRAGPTPAPEPSTGERAAAPEAPVAAGLR</sequence>
<keyword evidence="10" id="KW-1015">Disulfide bond</keyword>
<evidence type="ECO:0000256" key="5">
    <source>
        <dbReference type="ARBA" id="ARBA00022989"/>
    </source>
</evidence>
<evidence type="ECO:0000313" key="15">
    <source>
        <dbReference type="Proteomes" id="UP000662857"/>
    </source>
</evidence>
<evidence type="ECO:0000256" key="12">
    <source>
        <dbReference type="SAM" id="MobiDB-lite"/>
    </source>
</evidence>
<gene>
    <name evidence="14" type="ORF">JQS43_14520</name>
</gene>
<evidence type="ECO:0000256" key="13">
    <source>
        <dbReference type="SAM" id="Phobius"/>
    </source>
</evidence>
<feature type="transmembrane region" description="Helical" evidence="13">
    <location>
        <begin position="67"/>
        <end position="86"/>
    </location>
</feature>
<protein>
    <submittedName>
        <fullName evidence="14">Heme A synthase</fullName>
    </submittedName>
</protein>
<feature type="transmembrane region" description="Helical" evidence="13">
    <location>
        <begin position="162"/>
        <end position="185"/>
    </location>
</feature>
<evidence type="ECO:0000256" key="7">
    <source>
        <dbReference type="ARBA" id="ARBA00023004"/>
    </source>
</evidence>
<organism evidence="14 15">
    <name type="scientific">Natronosporangium hydrolyticum</name>
    <dbReference type="NCBI Taxonomy" id="2811111"/>
    <lineage>
        <taxon>Bacteria</taxon>
        <taxon>Bacillati</taxon>
        <taxon>Actinomycetota</taxon>
        <taxon>Actinomycetes</taxon>
        <taxon>Micromonosporales</taxon>
        <taxon>Micromonosporaceae</taxon>
        <taxon>Natronosporangium</taxon>
    </lineage>
</organism>
<evidence type="ECO:0000256" key="1">
    <source>
        <dbReference type="ARBA" id="ARBA00004141"/>
    </source>
</evidence>
<name>A0A895YGR8_9ACTN</name>
<dbReference type="RefSeq" id="WP_239674933.1">
    <property type="nucleotide sequence ID" value="NZ_CP070499.1"/>
</dbReference>
<dbReference type="PANTHER" id="PTHR35457">
    <property type="entry name" value="HEME A SYNTHASE"/>
    <property type="match status" value="1"/>
</dbReference>
<keyword evidence="6" id="KW-0560">Oxidoreductase</keyword>
<keyword evidence="7" id="KW-0408">Iron</keyword>
<keyword evidence="15" id="KW-1185">Reference proteome</keyword>
<dbReference type="InterPro" id="IPR050450">
    <property type="entry name" value="COX15/CtaA_HemeA_synthase"/>
</dbReference>
<dbReference type="GO" id="GO:0006784">
    <property type="term" value="P:heme A biosynthetic process"/>
    <property type="evidence" value="ECO:0007669"/>
    <property type="project" value="InterPro"/>
</dbReference>
<dbReference type="PANTHER" id="PTHR35457:SF1">
    <property type="entry name" value="HEME A SYNTHASE"/>
    <property type="match status" value="1"/>
</dbReference>
<feature type="compositionally biased region" description="Low complexity" evidence="12">
    <location>
        <begin position="303"/>
        <end position="315"/>
    </location>
</feature>
<feature type="transmembrane region" description="Helical" evidence="13">
    <location>
        <begin position="262"/>
        <end position="281"/>
    </location>
</feature>
<evidence type="ECO:0000256" key="8">
    <source>
        <dbReference type="ARBA" id="ARBA00023133"/>
    </source>
</evidence>
<feature type="transmembrane region" description="Helical" evidence="13">
    <location>
        <begin position="93"/>
        <end position="116"/>
    </location>
</feature>
<feature type="region of interest" description="Disordered" evidence="12">
    <location>
        <begin position="290"/>
        <end position="315"/>
    </location>
</feature>
<feature type="transmembrane region" description="Helical" evidence="13">
    <location>
        <begin position="122"/>
        <end position="142"/>
    </location>
</feature>
<evidence type="ECO:0000256" key="3">
    <source>
        <dbReference type="ARBA" id="ARBA00022692"/>
    </source>
</evidence>
<dbReference type="GO" id="GO:0016020">
    <property type="term" value="C:membrane"/>
    <property type="evidence" value="ECO:0007669"/>
    <property type="project" value="UniProtKB-SubCell"/>
</dbReference>
<evidence type="ECO:0000256" key="11">
    <source>
        <dbReference type="ARBA" id="ARBA00023444"/>
    </source>
</evidence>
<evidence type="ECO:0000256" key="6">
    <source>
        <dbReference type="ARBA" id="ARBA00023002"/>
    </source>
</evidence>
<accession>A0A895YGR8</accession>
<comment type="subcellular location">
    <subcellularLocation>
        <location evidence="1">Membrane</location>
        <topology evidence="1">Multi-pass membrane protein</topology>
    </subcellularLocation>
</comment>
<keyword evidence="4" id="KW-0479">Metal-binding</keyword>
<evidence type="ECO:0000256" key="10">
    <source>
        <dbReference type="ARBA" id="ARBA00023157"/>
    </source>
</evidence>
<feature type="transmembrane region" description="Helical" evidence="13">
    <location>
        <begin position="205"/>
        <end position="224"/>
    </location>
</feature>